<dbReference type="Gene3D" id="1.10.3210.10">
    <property type="entry name" value="Hypothetical protein af1432"/>
    <property type="match status" value="1"/>
</dbReference>
<proteinExistence type="predicted"/>
<reference evidence="1" key="1">
    <citation type="submission" date="2020-02" db="EMBL/GenBank/DDBJ databases">
        <authorList>
            <person name="Meier V. D."/>
        </authorList>
    </citation>
    <scope>NUCLEOTIDE SEQUENCE</scope>
    <source>
        <strain evidence="1">AVDCRST_MAG19</strain>
    </source>
</reference>
<dbReference type="AlphaFoldDB" id="A0A6J4VNL5"/>
<dbReference type="SUPFAM" id="SSF109604">
    <property type="entry name" value="HD-domain/PDEase-like"/>
    <property type="match status" value="1"/>
</dbReference>
<name>A0A6J4VNL5_9BACT</name>
<evidence type="ECO:0000313" key="1">
    <source>
        <dbReference type="EMBL" id="CAA9584559.1"/>
    </source>
</evidence>
<evidence type="ECO:0008006" key="2">
    <source>
        <dbReference type="Google" id="ProtNLM"/>
    </source>
</evidence>
<dbReference type="EMBL" id="CADCWL010000247">
    <property type="protein sequence ID" value="CAA9584559.1"/>
    <property type="molecule type" value="Genomic_DNA"/>
</dbReference>
<accession>A0A6J4VNL5</accession>
<sequence>MPEFATGAVGTRIRQGLGALRPRLPEDRQAILAKFLSPAQAAAFRALPVHDQAHLCRVHRSLLSGGVVDRDLLTAALLHDLGKATASGRVRLPDRVVRVLLARLTPGVLRRLARLPAPPWRRGIALAVHHPAVGAARAAALGCSPRACWLIAHHEDPSAMDDPDLARLAAADAACP</sequence>
<protein>
    <recommendedName>
        <fullName evidence="2">HD domain-containing protein</fullName>
    </recommendedName>
</protein>
<organism evidence="1">
    <name type="scientific">uncultured Thermomicrobiales bacterium</name>
    <dbReference type="NCBI Taxonomy" id="1645740"/>
    <lineage>
        <taxon>Bacteria</taxon>
        <taxon>Pseudomonadati</taxon>
        <taxon>Thermomicrobiota</taxon>
        <taxon>Thermomicrobia</taxon>
        <taxon>Thermomicrobiales</taxon>
        <taxon>environmental samples</taxon>
    </lineage>
</organism>
<gene>
    <name evidence="1" type="ORF">AVDCRST_MAG19-4747</name>
</gene>